<proteinExistence type="predicted"/>
<organism evidence="1 2">
    <name type="scientific">Cognatishimia coralii</name>
    <dbReference type="NCBI Taxonomy" id="3083254"/>
    <lineage>
        <taxon>Bacteria</taxon>
        <taxon>Pseudomonadati</taxon>
        <taxon>Pseudomonadota</taxon>
        <taxon>Alphaproteobacteria</taxon>
        <taxon>Rhodobacterales</taxon>
        <taxon>Paracoccaceae</taxon>
        <taxon>Cognatishimia</taxon>
    </lineage>
</organism>
<protein>
    <submittedName>
        <fullName evidence="1">Uncharacterized protein</fullName>
    </submittedName>
</protein>
<dbReference type="EMBL" id="JBBGAZ010000005">
    <property type="protein sequence ID" value="MEJ5218855.1"/>
    <property type="molecule type" value="Genomic_DNA"/>
</dbReference>
<accession>A0ABU8QHF7</accession>
<evidence type="ECO:0000313" key="1">
    <source>
        <dbReference type="EMBL" id="MEJ5218855.1"/>
    </source>
</evidence>
<evidence type="ECO:0000313" key="2">
    <source>
        <dbReference type="Proteomes" id="UP001368270"/>
    </source>
</evidence>
<name>A0ABU8QHF7_9RHOB</name>
<keyword evidence="2" id="KW-1185">Reference proteome</keyword>
<dbReference type="RefSeq" id="WP_339403693.1">
    <property type="nucleotide sequence ID" value="NZ_JBBGAZ010000005.1"/>
</dbReference>
<comment type="caution">
    <text evidence="1">The sequence shown here is derived from an EMBL/GenBank/DDBJ whole genome shotgun (WGS) entry which is preliminary data.</text>
</comment>
<sequence>MRRNDVLADKLLSSGNCPAEALVRLANQAEIEGDRAQAIHAWKAVLPYVYAKPKPIESEPERALELAEHLLRIRNHLKEDAADQGYRAQLIANMAGQIEKK</sequence>
<gene>
    <name evidence="1" type="ORF">WG622_11415</name>
</gene>
<dbReference type="Proteomes" id="UP001368270">
    <property type="component" value="Unassembled WGS sequence"/>
</dbReference>
<reference evidence="1 2" key="1">
    <citation type="submission" date="2024-03" db="EMBL/GenBank/DDBJ databases">
        <title>Cognatishimia coralii sp. nov., a marine bacterium isolated from coral surrounding seawater.</title>
        <authorList>
            <person name="Liu X."/>
            <person name="Liu S."/>
            <person name="Sun H."/>
            <person name="Zhang Y."/>
        </authorList>
    </citation>
    <scope>NUCLEOTIDE SEQUENCE [LARGE SCALE GENOMIC DNA]</scope>
    <source>
        <strain evidence="1 2">D5M38</strain>
    </source>
</reference>